<dbReference type="PANTHER" id="PTHR46015">
    <property type="entry name" value="ZGC:172121"/>
    <property type="match status" value="1"/>
</dbReference>
<comment type="caution">
    <text evidence="7">The sequence shown here is derived from an EMBL/GenBank/DDBJ whole genome shotgun (WGS) entry which is preliminary data.</text>
</comment>
<keyword evidence="1 5" id="KW-0489">Methyltransferase</keyword>
<dbReference type="EMBL" id="CAIX01000332">
    <property type="protein sequence ID" value="CCI10625.1"/>
    <property type="molecule type" value="Genomic_DNA"/>
</dbReference>
<dbReference type="Gene3D" id="3.20.20.330">
    <property type="entry name" value="Homocysteine-binding-like domain"/>
    <property type="match status" value="1"/>
</dbReference>
<dbReference type="GO" id="GO:0032259">
    <property type="term" value="P:methylation"/>
    <property type="evidence" value="ECO:0007669"/>
    <property type="project" value="UniProtKB-KW"/>
</dbReference>
<feature type="domain" description="Hcy-binding" evidence="6">
    <location>
        <begin position="13"/>
        <end position="347"/>
    </location>
</feature>
<feature type="binding site" evidence="5">
    <location>
        <position position="260"/>
    </location>
    <ligand>
        <name>Zn(2+)</name>
        <dbReference type="ChEBI" id="CHEBI:29105"/>
    </ligand>
</feature>
<dbReference type="Proteomes" id="UP000053237">
    <property type="component" value="Unassembled WGS sequence"/>
</dbReference>
<dbReference type="GO" id="GO:0033528">
    <property type="term" value="P:S-methylmethionine cycle"/>
    <property type="evidence" value="ECO:0007669"/>
    <property type="project" value="TreeGrafter"/>
</dbReference>
<evidence type="ECO:0000256" key="2">
    <source>
        <dbReference type="ARBA" id="ARBA00022679"/>
    </source>
</evidence>
<keyword evidence="8" id="KW-1185">Reference proteome</keyword>
<dbReference type="Pfam" id="PF02574">
    <property type="entry name" value="S-methyl_trans"/>
    <property type="match status" value="1"/>
</dbReference>
<evidence type="ECO:0000313" key="8">
    <source>
        <dbReference type="Proteomes" id="UP000053237"/>
    </source>
</evidence>
<dbReference type="GO" id="GO:0046872">
    <property type="term" value="F:metal ion binding"/>
    <property type="evidence" value="ECO:0007669"/>
    <property type="project" value="UniProtKB-KW"/>
</dbReference>
<dbReference type="AlphaFoldDB" id="A0A024FU26"/>
<dbReference type="PANTHER" id="PTHR46015:SF1">
    <property type="entry name" value="HOMOCYSTEINE S-METHYLTRANSFERASE-LIKE ISOFORM 1"/>
    <property type="match status" value="1"/>
</dbReference>
<evidence type="ECO:0000256" key="5">
    <source>
        <dbReference type="PROSITE-ProRule" id="PRU00333"/>
    </source>
</evidence>
<protein>
    <recommendedName>
        <fullName evidence="6">Hcy-binding domain-containing protein</fullName>
    </recommendedName>
</protein>
<proteinExistence type="predicted"/>
<keyword evidence="3 5" id="KW-0479">Metal-binding</keyword>
<accession>A0A024FU26</accession>
<dbReference type="GO" id="GO:0009086">
    <property type="term" value="P:methionine biosynthetic process"/>
    <property type="evidence" value="ECO:0007669"/>
    <property type="project" value="TreeGrafter"/>
</dbReference>
<evidence type="ECO:0000256" key="4">
    <source>
        <dbReference type="ARBA" id="ARBA00022833"/>
    </source>
</evidence>
<evidence type="ECO:0000259" key="6">
    <source>
        <dbReference type="PROSITE" id="PS50970"/>
    </source>
</evidence>
<dbReference type="InterPro" id="IPR036589">
    <property type="entry name" value="HCY_dom_sf"/>
</dbReference>
<gene>
    <name evidence="7" type="ORF">BN9_111090</name>
</gene>
<dbReference type="InParanoid" id="A0A024FU26"/>
<organism evidence="7 8">
    <name type="scientific">Albugo candida</name>
    <dbReference type="NCBI Taxonomy" id="65357"/>
    <lineage>
        <taxon>Eukaryota</taxon>
        <taxon>Sar</taxon>
        <taxon>Stramenopiles</taxon>
        <taxon>Oomycota</taxon>
        <taxon>Peronosporomycetes</taxon>
        <taxon>Albuginales</taxon>
        <taxon>Albuginaceae</taxon>
        <taxon>Albugo</taxon>
    </lineage>
</organism>
<dbReference type="SUPFAM" id="SSF82282">
    <property type="entry name" value="Homocysteine S-methyltransferase"/>
    <property type="match status" value="1"/>
</dbReference>
<evidence type="ECO:0000256" key="1">
    <source>
        <dbReference type="ARBA" id="ARBA00022603"/>
    </source>
</evidence>
<sequence length="351" mass="39279">MRVVDYQRERLRAINASELISRDVLLLDGGLATEVEKYNGVNLSEGILWSARLLLPQNAHLQQAIVNAHVQYYSSGADIVTTASYQASLDGLLREFQGDSNRAEEAIIPMLMKSVELAGIARDSSWKGKDRTSSPKPLIAASIGCYGAALADGSEYRGEYKLDVDEVMAWHSSRFLTLSSHSQVDILIFETIPCLREVEAIVCLLNAHTKMIEERNLKIVLAVACRSEFQLNSGEPISKLTEMIQSIRCLENLLGVGINCTNPKFVESLLLSFSCSCDKVVYPNSGEEWNADQKRWERPNQSIKDSETDCPTDWNTYLPKWYNAGARIFGGCCRTTPDDIKHIRQYFQNVA</sequence>
<dbReference type="InterPro" id="IPR051486">
    <property type="entry name" value="Hcy_S-methyltransferase"/>
</dbReference>
<feature type="binding site" evidence="5">
    <location>
        <position position="332"/>
    </location>
    <ligand>
        <name>Zn(2+)</name>
        <dbReference type="ChEBI" id="CHEBI:29105"/>
    </ligand>
</feature>
<dbReference type="InterPro" id="IPR003726">
    <property type="entry name" value="HCY_dom"/>
</dbReference>
<dbReference type="OrthoDB" id="261426at2759"/>
<comment type="cofactor">
    <cofactor evidence="5">
        <name>Zn(2+)</name>
        <dbReference type="ChEBI" id="CHEBI:29105"/>
    </cofactor>
</comment>
<evidence type="ECO:0000256" key="3">
    <source>
        <dbReference type="ARBA" id="ARBA00022723"/>
    </source>
</evidence>
<dbReference type="PROSITE" id="PS50970">
    <property type="entry name" value="HCY"/>
    <property type="match status" value="1"/>
</dbReference>
<keyword evidence="2 5" id="KW-0808">Transferase</keyword>
<dbReference type="GO" id="GO:0008898">
    <property type="term" value="F:S-adenosylmethionine-homocysteine S-methyltransferase activity"/>
    <property type="evidence" value="ECO:0007669"/>
    <property type="project" value="TreeGrafter"/>
</dbReference>
<keyword evidence="4 5" id="KW-0862">Zinc</keyword>
<name>A0A024FU26_9STRA</name>
<dbReference type="NCBIfam" id="NF007020">
    <property type="entry name" value="PRK09485.1"/>
    <property type="match status" value="1"/>
</dbReference>
<evidence type="ECO:0000313" key="7">
    <source>
        <dbReference type="EMBL" id="CCI10625.1"/>
    </source>
</evidence>
<dbReference type="STRING" id="65357.A0A024FU26"/>
<reference evidence="7 8" key="1">
    <citation type="submission" date="2012-05" db="EMBL/GenBank/DDBJ databases">
        <title>Recombination and specialization in a pathogen metapopulation.</title>
        <authorList>
            <person name="Gardiner A."/>
            <person name="Kemen E."/>
            <person name="Schultz-Larsen T."/>
            <person name="MacLean D."/>
            <person name="Van Oosterhout C."/>
            <person name="Jones J.D.G."/>
        </authorList>
    </citation>
    <scope>NUCLEOTIDE SEQUENCE [LARGE SCALE GENOMIC DNA]</scope>
    <source>
        <strain evidence="7 8">Ac Nc2</strain>
    </source>
</reference>
<feature type="binding site" evidence="5">
    <location>
        <position position="333"/>
    </location>
    <ligand>
        <name>Zn(2+)</name>
        <dbReference type="ChEBI" id="CHEBI:29105"/>
    </ligand>
</feature>